<evidence type="ECO:0000256" key="5">
    <source>
        <dbReference type="ARBA" id="ARBA00023155"/>
    </source>
</evidence>
<dbReference type="EMBL" id="CAJNRF010003015">
    <property type="protein sequence ID" value="CAF2046419.1"/>
    <property type="molecule type" value="Genomic_DNA"/>
</dbReference>
<feature type="compositionally biased region" description="Low complexity" evidence="9">
    <location>
        <begin position="46"/>
        <end position="55"/>
    </location>
</feature>
<evidence type="ECO:0000256" key="8">
    <source>
        <dbReference type="RuleBase" id="RU000682"/>
    </source>
</evidence>
<gene>
    <name evidence="13" type="ORF">MBJ925_LOCUS26292</name>
    <name evidence="12" type="ORF">WKI299_LOCUS9322</name>
    <name evidence="14" type="ORF">XDN619_LOCUS36331</name>
</gene>
<dbReference type="Proteomes" id="UP000663824">
    <property type="component" value="Unassembled WGS sequence"/>
</dbReference>
<dbReference type="GO" id="GO:0030154">
    <property type="term" value="P:cell differentiation"/>
    <property type="evidence" value="ECO:0007669"/>
    <property type="project" value="TreeGrafter"/>
</dbReference>
<comment type="caution">
    <text evidence="13">The sequence shown here is derived from an EMBL/GenBank/DDBJ whole genome shotgun (WGS) entry which is preliminary data.</text>
</comment>
<organism evidence="13 15">
    <name type="scientific">Rotaria magnacalcarata</name>
    <dbReference type="NCBI Taxonomy" id="392030"/>
    <lineage>
        <taxon>Eukaryota</taxon>
        <taxon>Metazoa</taxon>
        <taxon>Spiralia</taxon>
        <taxon>Gnathifera</taxon>
        <taxon>Rotifera</taxon>
        <taxon>Eurotatoria</taxon>
        <taxon>Bdelloidea</taxon>
        <taxon>Philodinida</taxon>
        <taxon>Philodinidae</taxon>
        <taxon>Rotaria</taxon>
    </lineage>
</organism>
<evidence type="ECO:0000313" key="12">
    <source>
        <dbReference type="EMBL" id="CAF2046419.1"/>
    </source>
</evidence>
<dbReference type="Proteomes" id="UP000663856">
    <property type="component" value="Unassembled WGS sequence"/>
</dbReference>
<sequence>MKNFSVQYLLSHDNNNKDISSVPVETTSSSTLTITTSDDVEDDNHSSASSSFYDSSNDDDDDDDDEQPIVSRNPLDTSATSEDSETSKYLQQDHIHHHETSKRRKRRVLFTKQQTFELERRFRQQRYLSAPEREHLASAINLSATQVKIWFQNHRYKMKRSRPDKSMIIILFISIFIYFIPIKDLIDTAMSAPRRVAVPVLIRNGRPCHQQRFSLPPSSSITAAAVSSQHIHGQSITSSNSSLGEALLSSCKNDAPPSILFNDRQHMKCDNMDLFQQFLLSQWALSKKLFFPTT</sequence>
<dbReference type="GO" id="GO:0000981">
    <property type="term" value="F:DNA-binding transcription factor activity, RNA polymerase II-specific"/>
    <property type="evidence" value="ECO:0007669"/>
    <property type="project" value="InterPro"/>
</dbReference>
<dbReference type="PROSITE" id="PS00027">
    <property type="entry name" value="HOMEOBOX_1"/>
    <property type="match status" value="1"/>
</dbReference>
<keyword evidence="3" id="KW-0217">Developmental protein</keyword>
<dbReference type="CDD" id="cd00086">
    <property type="entry name" value="homeodomain"/>
    <property type="match status" value="1"/>
</dbReference>
<dbReference type="EMBL" id="CAJNRG010018819">
    <property type="protein sequence ID" value="CAF2263186.1"/>
    <property type="molecule type" value="Genomic_DNA"/>
</dbReference>
<evidence type="ECO:0000256" key="10">
    <source>
        <dbReference type="SAM" id="Phobius"/>
    </source>
</evidence>
<feature type="transmembrane region" description="Helical" evidence="10">
    <location>
        <begin position="167"/>
        <end position="186"/>
    </location>
</feature>
<dbReference type="SMART" id="SM00389">
    <property type="entry name" value="HOX"/>
    <property type="match status" value="1"/>
</dbReference>
<dbReference type="PANTHER" id="PTHR24340">
    <property type="entry name" value="HOMEOBOX PROTEIN NKX"/>
    <property type="match status" value="1"/>
</dbReference>
<evidence type="ECO:0000259" key="11">
    <source>
        <dbReference type="PROSITE" id="PS50071"/>
    </source>
</evidence>
<dbReference type="AlphaFoldDB" id="A0A816V749"/>
<dbReference type="InterPro" id="IPR009057">
    <property type="entry name" value="Homeodomain-like_sf"/>
</dbReference>
<keyword evidence="10" id="KW-1133">Transmembrane helix</keyword>
<dbReference type="SUPFAM" id="SSF46689">
    <property type="entry name" value="Homeodomain-like"/>
    <property type="match status" value="1"/>
</dbReference>
<dbReference type="PRINTS" id="PR00024">
    <property type="entry name" value="HOMEOBOX"/>
</dbReference>
<evidence type="ECO:0000256" key="2">
    <source>
        <dbReference type="ARBA" id="ARBA00005661"/>
    </source>
</evidence>
<dbReference type="FunFam" id="1.10.10.60:FF:000101">
    <property type="entry name" value="NK2 homeobox 8"/>
    <property type="match status" value="1"/>
</dbReference>
<keyword evidence="10" id="KW-0812">Transmembrane</keyword>
<proteinExistence type="inferred from homology"/>
<comment type="subcellular location">
    <subcellularLocation>
        <location evidence="1 7 8">Nucleus</location>
    </subcellularLocation>
</comment>
<dbReference type="PROSITE" id="PS50071">
    <property type="entry name" value="HOMEOBOX_2"/>
    <property type="match status" value="1"/>
</dbReference>
<dbReference type="InterPro" id="IPR020479">
    <property type="entry name" value="HD_metazoa"/>
</dbReference>
<dbReference type="EMBL" id="CAJNRE010013989">
    <property type="protein sequence ID" value="CAF2123321.1"/>
    <property type="molecule type" value="Genomic_DNA"/>
</dbReference>
<feature type="compositionally biased region" description="Acidic residues" evidence="9">
    <location>
        <begin position="56"/>
        <end position="67"/>
    </location>
</feature>
<evidence type="ECO:0000256" key="7">
    <source>
        <dbReference type="PROSITE-ProRule" id="PRU00108"/>
    </source>
</evidence>
<keyword evidence="10" id="KW-0472">Membrane</keyword>
<evidence type="ECO:0000313" key="15">
    <source>
        <dbReference type="Proteomes" id="UP000663824"/>
    </source>
</evidence>
<evidence type="ECO:0000256" key="1">
    <source>
        <dbReference type="ARBA" id="ARBA00004123"/>
    </source>
</evidence>
<comment type="similarity">
    <text evidence="2">Belongs to the NK-2 homeobox family.</text>
</comment>
<dbReference type="GO" id="GO:0000978">
    <property type="term" value="F:RNA polymerase II cis-regulatory region sequence-specific DNA binding"/>
    <property type="evidence" value="ECO:0007669"/>
    <property type="project" value="TreeGrafter"/>
</dbReference>
<feature type="region of interest" description="Disordered" evidence="9">
    <location>
        <begin position="1"/>
        <end position="106"/>
    </location>
</feature>
<feature type="compositionally biased region" description="Low complexity" evidence="9">
    <location>
        <begin position="20"/>
        <end position="37"/>
    </location>
</feature>
<keyword evidence="5 7" id="KW-0371">Homeobox</keyword>
<keyword evidence="6 7" id="KW-0539">Nucleus</keyword>
<dbReference type="InterPro" id="IPR001356">
    <property type="entry name" value="HD"/>
</dbReference>
<dbReference type="Pfam" id="PF00046">
    <property type="entry name" value="Homeodomain"/>
    <property type="match status" value="1"/>
</dbReference>
<evidence type="ECO:0000313" key="13">
    <source>
        <dbReference type="EMBL" id="CAF2123321.1"/>
    </source>
</evidence>
<feature type="DNA-binding region" description="Homeobox" evidence="7">
    <location>
        <begin position="103"/>
        <end position="162"/>
    </location>
</feature>
<dbReference type="Proteomes" id="UP000663887">
    <property type="component" value="Unassembled WGS sequence"/>
</dbReference>
<evidence type="ECO:0000313" key="14">
    <source>
        <dbReference type="EMBL" id="CAF2263186.1"/>
    </source>
</evidence>
<dbReference type="InterPro" id="IPR050394">
    <property type="entry name" value="Homeobox_NK-like"/>
</dbReference>
<evidence type="ECO:0000256" key="3">
    <source>
        <dbReference type="ARBA" id="ARBA00022473"/>
    </source>
</evidence>
<accession>A0A816V749</accession>
<name>A0A816V749_9BILA</name>
<dbReference type="Gene3D" id="1.10.10.60">
    <property type="entry name" value="Homeodomain-like"/>
    <property type="match status" value="1"/>
</dbReference>
<dbReference type="InterPro" id="IPR017970">
    <property type="entry name" value="Homeobox_CS"/>
</dbReference>
<evidence type="ECO:0000256" key="9">
    <source>
        <dbReference type="SAM" id="MobiDB-lite"/>
    </source>
</evidence>
<protein>
    <recommendedName>
        <fullName evidence="11">Homeobox domain-containing protein</fullName>
    </recommendedName>
</protein>
<evidence type="ECO:0000256" key="6">
    <source>
        <dbReference type="ARBA" id="ARBA00023242"/>
    </source>
</evidence>
<evidence type="ECO:0000256" key="4">
    <source>
        <dbReference type="ARBA" id="ARBA00023125"/>
    </source>
</evidence>
<dbReference type="PANTHER" id="PTHR24340:SF82">
    <property type="entry name" value="HOMEOBOX PROTEIN VND"/>
    <property type="match status" value="1"/>
</dbReference>
<feature type="domain" description="Homeobox" evidence="11">
    <location>
        <begin position="101"/>
        <end position="161"/>
    </location>
</feature>
<reference evidence="13" key="1">
    <citation type="submission" date="2021-02" db="EMBL/GenBank/DDBJ databases">
        <authorList>
            <person name="Nowell W R."/>
        </authorList>
    </citation>
    <scope>NUCLEOTIDE SEQUENCE</scope>
</reference>
<dbReference type="GO" id="GO:0005634">
    <property type="term" value="C:nucleus"/>
    <property type="evidence" value="ECO:0007669"/>
    <property type="project" value="UniProtKB-SubCell"/>
</dbReference>
<keyword evidence="4 7" id="KW-0238">DNA-binding</keyword>